<evidence type="ECO:0000313" key="6">
    <source>
        <dbReference type="Proteomes" id="UP001429580"/>
    </source>
</evidence>
<keyword evidence="6" id="KW-1185">Reference proteome</keyword>
<evidence type="ECO:0000256" key="1">
    <source>
        <dbReference type="ARBA" id="ARBA00006484"/>
    </source>
</evidence>
<sequence length="237" mass="24785">MKTAFVTGATSGIGRAIAIGMAQAGYGVYAVGRSRKALEELRATQGGITPIAVDVTDREALETVVNGLDIDVLVNNAGMMPPLGNFADMQVADIDAALEVNLSAVILLTRLVVPQMRDRGSGHILFTGSAAAHTAFPNIAVYSATKAGISGFAAALRADMSPHGVRVTEIVPGRVETALYKDILDARAREAMYAATKAVQPDDIAHMVLAVLSLPAWADVSRFDIVPTRPTSPSGTK</sequence>
<protein>
    <submittedName>
        <fullName evidence="5">NADP-dependent 3-hydroxy acid dehydrogenase YdfG</fullName>
    </submittedName>
</protein>
<gene>
    <name evidence="5" type="ORF">FHS82_002913</name>
</gene>
<dbReference type="InterPro" id="IPR036291">
    <property type="entry name" value="NAD(P)-bd_dom_sf"/>
</dbReference>
<organism evidence="5 6">
    <name type="scientific">Pseudochelatococcus lubricantis</name>
    <dbReference type="NCBI Taxonomy" id="1538102"/>
    <lineage>
        <taxon>Bacteria</taxon>
        <taxon>Pseudomonadati</taxon>
        <taxon>Pseudomonadota</taxon>
        <taxon>Alphaproteobacteria</taxon>
        <taxon>Hyphomicrobiales</taxon>
        <taxon>Chelatococcaceae</taxon>
        <taxon>Pseudochelatococcus</taxon>
    </lineage>
</organism>
<dbReference type="Proteomes" id="UP001429580">
    <property type="component" value="Unassembled WGS sequence"/>
</dbReference>
<dbReference type="PRINTS" id="PR00081">
    <property type="entry name" value="GDHRDH"/>
</dbReference>
<dbReference type="Gene3D" id="3.40.50.720">
    <property type="entry name" value="NAD(P)-binding Rossmann-like Domain"/>
    <property type="match status" value="1"/>
</dbReference>
<name>A0ABX0V1I1_9HYPH</name>
<proteinExistence type="inferred from homology"/>
<dbReference type="PANTHER" id="PTHR44196:SF1">
    <property type="entry name" value="DEHYDROGENASE_REDUCTASE SDR FAMILY MEMBER 7B"/>
    <property type="match status" value="1"/>
</dbReference>
<dbReference type="RefSeq" id="WP_166954069.1">
    <property type="nucleotide sequence ID" value="NZ_JAASQI010000007.1"/>
</dbReference>
<dbReference type="Pfam" id="PF00106">
    <property type="entry name" value="adh_short"/>
    <property type="match status" value="1"/>
</dbReference>
<evidence type="ECO:0000256" key="3">
    <source>
        <dbReference type="RuleBase" id="RU000363"/>
    </source>
</evidence>
<dbReference type="CDD" id="cd05233">
    <property type="entry name" value="SDR_c"/>
    <property type="match status" value="1"/>
</dbReference>
<evidence type="ECO:0000313" key="5">
    <source>
        <dbReference type="EMBL" id="NIJ59058.1"/>
    </source>
</evidence>
<dbReference type="SMART" id="SM00822">
    <property type="entry name" value="PKS_KR"/>
    <property type="match status" value="1"/>
</dbReference>
<accession>A0ABX0V1I1</accession>
<reference evidence="5 6" key="1">
    <citation type="submission" date="2020-03" db="EMBL/GenBank/DDBJ databases">
        <title>Genomic Encyclopedia of Type Strains, Phase IV (KMG-IV): sequencing the most valuable type-strain genomes for metagenomic binning, comparative biology and taxonomic classification.</title>
        <authorList>
            <person name="Goeker M."/>
        </authorList>
    </citation>
    <scope>NUCLEOTIDE SEQUENCE [LARGE SCALE GENOMIC DNA]</scope>
    <source>
        <strain evidence="5 6">DSM 103870</strain>
    </source>
</reference>
<dbReference type="PRINTS" id="PR00080">
    <property type="entry name" value="SDRFAMILY"/>
</dbReference>
<feature type="domain" description="Ketoreductase" evidence="4">
    <location>
        <begin position="2"/>
        <end position="173"/>
    </location>
</feature>
<dbReference type="SUPFAM" id="SSF51735">
    <property type="entry name" value="NAD(P)-binding Rossmann-fold domains"/>
    <property type="match status" value="1"/>
</dbReference>
<comment type="caution">
    <text evidence="5">The sequence shown here is derived from an EMBL/GenBank/DDBJ whole genome shotgun (WGS) entry which is preliminary data.</text>
</comment>
<dbReference type="PANTHER" id="PTHR44196">
    <property type="entry name" value="DEHYDROGENASE/REDUCTASE SDR FAMILY MEMBER 7B"/>
    <property type="match status" value="1"/>
</dbReference>
<evidence type="ECO:0000259" key="4">
    <source>
        <dbReference type="SMART" id="SM00822"/>
    </source>
</evidence>
<dbReference type="EMBL" id="JAASQI010000007">
    <property type="protein sequence ID" value="NIJ59058.1"/>
    <property type="molecule type" value="Genomic_DNA"/>
</dbReference>
<dbReference type="PROSITE" id="PS00061">
    <property type="entry name" value="ADH_SHORT"/>
    <property type="match status" value="1"/>
</dbReference>
<keyword evidence="2" id="KW-0560">Oxidoreductase</keyword>
<dbReference type="InterPro" id="IPR020904">
    <property type="entry name" value="Sc_DH/Rdtase_CS"/>
</dbReference>
<dbReference type="InterPro" id="IPR002347">
    <property type="entry name" value="SDR_fam"/>
</dbReference>
<comment type="similarity">
    <text evidence="1 3">Belongs to the short-chain dehydrogenases/reductases (SDR) family.</text>
</comment>
<dbReference type="InterPro" id="IPR057326">
    <property type="entry name" value="KR_dom"/>
</dbReference>
<evidence type="ECO:0000256" key="2">
    <source>
        <dbReference type="ARBA" id="ARBA00023002"/>
    </source>
</evidence>